<accession>A0A0S2K938</accession>
<dbReference type="KEGG" id="pspi:PS2015_149"/>
<evidence type="ECO:0000256" key="8">
    <source>
        <dbReference type="PIRNR" id="PIRNR000194"/>
    </source>
</evidence>
<evidence type="ECO:0000256" key="6">
    <source>
        <dbReference type="ARBA" id="ARBA00023002"/>
    </source>
</evidence>
<evidence type="ECO:0000256" key="2">
    <source>
        <dbReference type="ARBA" id="ARBA00009539"/>
    </source>
</evidence>
<evidence type="ECO:0000256" key="4">
    <source>
        <dbReference type="ARBA" id="ARBA00022563"/>
    </source>
</evidence>
<dbReference type="STRING" id="1249552.PS2015_149"/>
<dbReference type="PRINTS" id="PR00070">
    <property type="entry name" value="DHFR"/>
</dbReference>
<dbReference type="GO" id="GO:0046655">
    <property type="term" value="P:folic acid metabolic process"/>
    <property type="evidence" value="ECO:0007669"/>
    <property type="project" value="TreeGrafter"/>
</dbReference>
<evidence type="ECO:0000256" key="7">
    <source>
        <dbReference type="ARBA" id="ARBA00025067"/>
    </source>
</evidence>
<keyword evidence="12" id="KW-1185">Reference proteome</keyword>
<evidence type="ECO:0000313" key="11">
    <source>
        <dbReference type="EMBL" id="ALO44844.1"/>
    </source>
</evidence>
<dbReference type="InterPro" id="IPR017925">
    <property type="entry name" value="DHFR_CS"/>
</dbReference>
<dbReference type="InterPro" id="IPR024072">
    <property type="entry name" value="DHFR-like_dom_sf"/>
</dbReference>
<dbReference type="GO" id="GO:0005829">
    <property type="term" value="C:cytosol"/>
    <property type="evidence" value="ECO:0007669"/>
    <property type="project" value="TreeGrafter"/>
</dbReference>
<dbReference type="AlphaFoldDB" id="A0A0S2K938"/>
<dbReference type="PROSITE" id="PS51330">
    <property type="entry name" value="DHFR_2"/>
    <property type="match status" value="1"/>
</dbReference>
<dbReference type="GO" id="GO:0046452">
    <property type="term" value="P:dihydrofolate metabolic process"/>
    <property type="evidence" value="ECO:0007669"/>
    <property type="project" value="TreeGrafter"/>
</dbReference>
<dbReference type="PANTHER" id="PTHR48069">
    <property type="entry name" value="DIHYDROFOLATE REDUCTASE"/>
    <property type="match status" value="1"/>
</dbReference>
<keyword evidence="4 8" id="KW-0554">One-carbon metabolism</keyword>
<comment type="function">
    <text evidence="7 8">Key enzyme in folate metabolism. Catalyzes an essential reaction for de novo glycine and purine synthesis, and for DNA precursor synthesis.</text>
</comment>
<dbReference type="PROSITE" id="PS00075">
    <property type="entry name" value="DHFR_1"/>
    <property type="match status" value="1"/>
</dbReference>
<dbReference type="EMBL" id="CP013189">
    <property type="protein sequence ID" value="ALO44844.1"/>
    <property type="molecule type" value="Genomic_DNA"/>
</dbReference>
<dbReference type="FunFam" id="3.40.430.10:FF:000001">
    <property type="entry name" value="Dihydrofolate reductase"/>
    <property type="match status" value="1"/>
</dbReference>
<evidence type="ECO:0000256" key="1">
    <source>
        <dbReference type="ARBA" id="ARBA00004903"/>
    </source>
</evidence>
<dbReference type="UniPathway" id="UPA00077">
    <property type="reaction ID" value="UER00158"/>
</dbReference>
<name>A0A0S2K938_9GAMM</name>
<dbReference type="GO" id="GO:0006730">
    <property type="term" value="P:one-carbon metabolic process"/>
    <property type="evidence" value="ECO:0007669"/>
    <property type="project" value="UniProtKB-KW"/>
</dbReference>
<dbReference type="GO" id="GO:0046654">
    <property type="term" value="P:tetrahydrofolate biosynthetic process"/>
    <property type="evidence" value="ECO:0007669"/>
    <property type="project" value="UniProtKB-UniPathway"/>
</dbReference>
<reference evidence="11 12" key="1">
    <citation type="submission" date="2015-11" db="EMBL/GenBank/DDBJ databases">
        <authorList>
            <person name="Zhang Y."/>
            <person name="Guo Z."/>
        </authorList>
    </citation>
    <scope>NUCLEOTIDE SEQUENCE [LARGE SCALE GENOMIC DNA]</scope>
    <source>
        <strain evidence="11 12">KCTC 32221</strain>
    </source>
</reference>
<dbReference type="InterPro" id="IPR001796">
    <property type="entry name" value="DHFR_dom"/>
</dbReference>
<dbReference type="SUPFAM" id="SSF53597">
    <property type="entry name" value="Dihydrofolate reductase-like"/>
    <property type="match status" value="1"/>
</dbReference>
<dbReference type="Pfam" id="PF00186">
    <property type="entry name" value="DHFR_1"/>
    <property type="match status" value="1"/>
</dbReference>
<comment type="similarity">
    <text evidence="2 8 9">Belongs to the dihydrofolate reductase family.</text>
</comment>
<evidence type="ECO:0000256" key="3">
    <source>
        <dbReference type="ARBA" id="ARBA00012856"/>
    </source>
</evidence>
<dbReference type="EC" id="1.5.1.3" evidence="3 8"/>
<protein>
    <recommendedName>
        <fullName evidence="3 8">Dihydrofolate reductase</fullName>
        <ecNumber evidence="3 8">1.5.1.3</ecNumber>
    </recommendedName>
</protein>
<evidence type="ECO:0000256" key="5">
    <source>
        <dbReference type="ARBA" id="ARBA00022857"/>
    </source>
</evidence>
<keyword evidence="6 8" id="KW-0560">Oxidoreductase</keyword>
<feature type="domain" description="DHFR" evidence="10">
    <location>
        <begin position="17"/>
        <end position="181"/>
    </location>
</feature>
<dbReference type="PIRSF" id="PIRSF000194">
    <property type="entry name" value="DHFR"/>
    <property type="match status" value="1"/>
</dbReference>
<dbReference type="GO" id="GO:0004146">
    <property type="term" value="F:dihydrofolate reductase activity"/>
    <property type="evidence" value="ECO:0007669"/>
    <property type="project" value="UniProtKB-EC"/>
</dbReference>
<dbReference type="PATRIC" id="fig|1249552.3.peg.153"/>
<organism evidence="11 12">
    <name type="scientific">Pseudohongiella spirulinae</name>
    <dbReference type="NCBI Taxonomy" id="1249552"/>
    <lineage>
        <taxon>Bacteria</taxon>
        <taxon>Pseudomonadati</taxon>
        <taxon>Pseudomonadota</taxon>
        <taxon>Gammaproteobacteria</taxon>
        <taxon>Pseudomonadales</taxon>
        <taxon>Pseudohongiellaceae</taxon>
        <taxon>Pseudohongiella</taxon>
    </lineage>
</organism>
<dbReference type="CDD" id="cd00209">
    <property type="entry name" value="DHFR"/>
    <property type="match status" value="1"/>
</dbReference>
<comment type="catalytic activity">
    <reaction evidence="8">
        <text>(6S)-5,6,7,8-tetrahydrofolate + NADP(+) = 7,8-dihydrofolate + NADPH + H(+)</text>
        <dbReference type="Rhea" id="RHEA:15009"/>
        <dbReference type="ChEBI" id="CHEBI:15378"/>
        <dbReference type="ChEBI" id="CHEBI:57451"/>
        <dbReference type="ChEBI" id="CHEBI:57453"/>
        <dbReference type="ChEBI" id="CHEBI:57783"/>
        <dbReference type="ChEBI" id="CHEBI:58349"/>
        <dbReference type="EC" id="1.5.1.3"/>
    </reaction>
</comment>
<gene>
    <name evidence="11" type="ORF">PS2015_149</name>
</gene>
<evidence type="ECO:0000259" key="10">
    <source>
        <dbReference type="PROSITE" id="PS51330"/>
    </source>
</evidence>
<dbReference type="InterPro" id="IPR012259">
    <property type="entry name" value="DHFR"/>
</dbReference>
<evidence type="ECO:0000313" key="12">
    <source>
        <dbReference type="Proteomes" id="UP000065641"/>
    </source>
</evidence>
<dbReference type="Proteomes" id="UP000065641">
    <property type="component" value="Chromosome"/>
</dbReference>
<dbReference type="PANTHER" id="PTHR48069:SF3">
    <property type="entry name" value="DIHYDROFOLATE REDUCTASE"/>
    <property type="match status" value="1"/>
</dbReference>
<dbReference type="GO" id="GO:0070401">
    <property type="term" value="F:NADP+ binding"/>
    <property type="evidence" value="ECO:0007669"/>
    <property type="project" value="UniProtKB-ARBA"/>
</dbReference>
<sequence length="181" mass="20447">MTDNDTEQDNYDEPEMRVALIWAQSQNRVIGRNNALPWHLPEDLKYFKHVTMGKPIIMGRKTWDSIGRPLPGRTNIVVSRNPEFKADGGSVVPSLEAALELAENICLINGGDEAIVMGGAQIYEMALPYADRLYMTQVHADVEGDAWFPTFELSEWHELGREDFSASGPNPYDYSFVVLER</sequence>
<evidence type="ECO:0000256" key="9">
    <source>
        <dbReference type="RuleBase" id="RU004474"/>
    </source>
</evidence>
<proteinExistence type="inferred from homology"/>
<dbReference type="Gene3D" id="3.40.430.10">
    <property type="entry name" value="Dihydrofolate Reductase, subunit A"/>
    <property type="match status" value="1"/>
</dbReference>
<comment type="pathway">
    <text evidence="1 8">Cofactor biosynthesis; tetrahydrofolate biosynthesis; 5,6,7,8-tetrahydrofolate from 7,8-dihydrofolate: step 1/1.</text>
</comment>
<keyword evidence="5 8" id="KW-0521">NADP</keyword>